<proteinExistence type="inferred from homology"/>
<reference evidence="14" key="1">
    <citation type="submission" date="2020-01" db="EMBL/GenBank/DDBJ databases">
        <authorList>
            <person name="Meier V. D."/>
            <person name="Meier V D."/>
        </authorList>
    </citation>
    <scope>NUCLEOTIDE SEQUENCE</scope>
    <source>
        <strain evidence="14">HLG_WM_MAG_09</strain>
    </source>
</reference>
<keyword evidence="7 12" id="KW-0479">Metal-binding</keyword>
<dbReference type="GO" id="GO:0046872">
    <property type="term" value="F:metal ion binding"/>
    <property type="evidence" value="ECO:0007669"/>
    <property type="project" value="UniProtKB-KW"/>
</dbReference>
<dbReference type="EMBL" id="CACVAT010000040">
    <property type="protein sequence ID" value="CAA6802043.1"/>
    <property type="molecule type" value="Genomic_DNA"/>
</dbReference>
<comment type="subunit">
    <text evidence="11">Part of an enzyme complex containing four subunits: a flavoprotein, an iron-sulfur protein, plus two membrane-anchoring proteins, SdhC and SdhD. The complex can form homotrimers.</text>
</comment>
<keyword evidence="5 12" id="KW-0349">Heme</keyword>
<evidence type="ECO:0000256" key="4">
    <source>
        <dbReference type="ARBA" id="ARBA00020076"/>
    </source>
</evidence>
<evidence type="ECO:0000256" key="8">
    <source>
        <dbReference type="ARBA" id="ARBA00022989"/>
    </source>
</evidence>
<protein>
    <recommendedName>
        <fullName evidence="4">Succinate dehydrogenase cytochrome b556 subunit</fullName>
    </recommendedName>
</protein>
<evidence type="ECO:0000256" key="1">
    <source>
        <dbReference type="ARBA" id="ARBA00004050"/>
    </source>
</evidence>
<dbReference type="InterPro" id="IPR039023">
    <property type="entry name" value="SdhC_prok"/>
</dbReference>
<dbReference type="GO" id="GO:0009055">
    <property type="term" value="F:electron transfer activity"/>
    <property type="evidence" value="ECO:0007669"/>
    <property type="project" value="InterPro"/>
</dbReference>
<evidence type="ECO:0000256" key="6">
    <source>
        <dbReference type="ARBA" id="ARBA00022692"/>
    </source>
</evidence>
<dbReference type="AlphaFoldDB" id="A0A6S6S317"/>
<dbReference type="NCBIfam" id="TIGR02970">
    <property type="entry name" value="succ_dehyd_cytB"/>
    <property type="match status" value="1"/>
</dbReference>
<organism evidence="14">
    <name type="scientific">uncultured Thiotrichaceae bacterium</name>
    <dbReference type="NCBI Taxonomy" id="298394"/>
    <lineage>
        <taxon>Bacteria</taxon>
        <taxon>Pseudomonadati</taxon>
        <taxon>Pseudomonadota</taxon>
        <taxon>Gammaproteobacteria</taxon>
        <taxon>Thiotrichales</taxon>
        <taxon>Thiotrichaceae</taxon>
        <taxon>environmental samples</taxon>
    </lineage>
</organism>
<dbReference type="PANTHER" id="PTHR41910:SF1">
    <property type="entry name" value="SUCCINATE DEHYDROGENASE HYDROPHOBIC MEMBRANE ANCHOR SUBUNIT"/>
    <property type="match status" value="1"/>
</dbReference>
<dbReference type="GO" id="GO:0016020">
    <property type="term" value="C:membrane"/>
    <property type="evidence" value="ECO:0007669"/>
    <property type="project" value="UniProtKB-SubCell"/>
</dbReference>
<dbReference type="PIRSF" id="PIRSF000178">
    <property type="entry name" value="SDH_cyt_b560"/>
    <property type="match status" value="1"/>
</dbReference>
<keyword evidence="6 13" id="KW-0812">Transmembrane</keyword>
<evidence type="ECO:0000256" key="3">
    <source>
        <dbReference type="ARBA" id="ARBA00007244"/>
    </source>
</evidence>
<dbReference type="PANTHER" id="PTHR41910">
    <property type="entry name" value="SUCCINATE DEHYDROGENASE 2 MEMBRANE SUBUNIT SDHC"/>
    <property type="match status" value="1"/>
</dbReference>
<dbReference type="InterPro" id="IPR034804">
    <property type="entry name" value="SQR/QFR_C/D"/>
</dbReference>
<evidence type="ECO:0000256" key="5">
    <source>
        <dbReference type="ARBA" id="ARBA00022617"/>
    </source>
</evidence>
<keyword evidence="9 12" id="KW-0408">Iron</keyword>
<comment type="subcellular location">
    <subcellularLocation>
        <location evidence="2">Membrane</location>
    </subcellularLocation>
</comment>
<keyword evidence="8 13" id="KW-1133">Transmembrane helix</keyword>
<evidence type="ECO:0000256" key="10">
    <source>
        <dbReference type="ARBA" id="ARBA00023136"/>
    </source>
</evidence>
<evidence type="ECO:0000256" key="11">
    <source>
        <dbReference type="ARBA" id="ARBA00025912"/>
    </source>
</evidence>
<evidence type="ECO:0000256" key="7">
    <source>
        <dbReference type="ARBA" id="ARBA00022723"/>
    </source>
</evidence>
<evidence type="ECO:0000256" key="13">
    <source>
        <dbReference type="SAM" id="Phobius"/>
    </source>
</evidence>
<evidence type="ECO:0000256" key="12">
    <source>
        <dbReference type="PIRSR" id="PIRSR000178-1"/>
    </source>
</evidence>
<name>A0A6S6S317_9GAMM</name>
<feature type="binding site" description="axial binding residue" evidence="12">
    <location>
        <position position="71"/>
    </location>
    <ligand>
        <name>heme</name>
        <dbReference type="ChEBI" id="CHEBI:30413"/>
        <note>ligand shared with second transmembrane subunit</note>
    </ligand>
    <ligandPart>
        <name>Fe</name>
        <dbReference type="ChEBI" id="CHEBI:18248"/>
    </ligandPart>
</feature>
<comment type="function">
    <text evidence="1">Membrane-anchoring subunit of succinate dehydrogenase (SDH).</text>
</comment>
<dbReference type="Gene3D" id="1.20.1300.10">
    <property type="entry name" value="Fumarate reductase/succinate dehydrogenase, transmembrane subunit"/>
    <property type="match status" value="1"/>
</dbReference>
<keyword evidence="10 13" id="KW-0472">Membrane</keyword>
<evidence type="ECO:0000256" key="9">
    <source>
        <dbReference type="ARBA" id="ARBA00023004"/>
    </source>
</evidence>
<dbReference type="InterPro" id="IPR000701">
    <property type="entry name" value="SuccDH_FuR_B_TM-su"/>
</dbReference>
<accession>A0A6S6S317</accession>
<dbReference type="SUPFAM" id="SSF81343">
    <property type="entry name" value="Fumarate reductase respiratory complex transmembrane subunits"/>
    <property type="match status" value="1"/>
</dbReference>
<dbReference type="InterPro" id="IPR014314">
    <property type="entry name" value="Succ_DH_cytb556"/>
</dbReference>
<dbReference type="GO" id="GO:0006099">
    <property type="term" value="P:tricarboxylic acid cycle"/>
    <property type="evidence" value="ECO:0007669"/>
    <property type="project" value="InterPro"/>
</dbReference>
<comment type="similarity">
    <text evidence="3">Belongs to the cytochrome b560 family.</text>
</comment>
<feature type="transmembrane region" description="Helical" evidence="13">
    <location>
        <begin position="59"/>
        <end position="80"/>
    </location>
</feature>
<evidence type="ECO:0000256" key="2">
    <source>
        <dbReference type="ARBA" id="ARBA00004370"/>
    </source>
</evidence>
<feature type="transmembrane region" description="Helical" evidence="13">
    <location>
        <begin position="92"/>
        <end position="112"/>
    </location>
</feature>
<dbReference type="Pfam" id="PF01127">
    <property type="entry name" value="Sdh_cyt"/>
    <property type="match status" value="1"/>
</dbReference>
<feature type="transmembrane region" description="Helical" evidence="13">
    <location>
        <begin position="12"/>
        <end position="39"/>
    </location>
</feature>
<evidence type="ECO:0000313" key="14">
    <source>
        <dbReference type="EMBL" id="CAA6802043.1"/>
    </source>
</evidence>
<comment type="cofactor">
    <cofactor evidence="12">
        <name>heme</name>
        <dbReference type="ChEBI" id="CHEBI:30413"/>
    </cofactor>
    <text evidence="12">The heme is bound between the two transmembrane subunits.</text>
</comment>
<sequence>MIKPHRNQPLWYAFILHRLSGVALAIFLPVHFYILGLALSEPESLDSMLLWTENPLVKFAEFGLVFLLAVHLFGGIRLLAVEFLPWNPGQKTFAAAAVALAFFVALIFLLQAI</sequence>
<gene>
    <name evidence="14" type="ORF">HELGO_WM29003</name>
</gene>